<feature type="region of interest" description="Disordered" evidence="1">
    <location>
        <begin position="182"/>
        <end position="224"/>
    </location>
</feature>
<dbReference type="AlphaFoldDB" id="A0A811NB96"/>
<dbReference type="Proteomes" id="UP000604825">
    <property type="component" value="Unassembled WGS sequence"/>
</dbReference>
<keyword evidence="3" id="KW-1185">Reference proteome</keyword>
<organism evidence="2 3">
    <name type="scientific">Miscanthus lutarioriparius</name>
    <dbReference type="NCBI Taxonomy" id="422564"/>
    <lineage>
        <taxon>Eukaryota</taxon>
        <taxon>Viridiplantae</taxon>
        <taxon>Streptophyta</taxon>
        <taxon>Embryophyta</taxon>
        <taxon>Tracheophyta</taxon>
        <taxon>Spermatophyta</taxon>
        <taxon>Magnoliopsida</taxon>
        <taxon>Liliopsida</taxon>
        <taxon>Poales</taxon>
        <taxon>Poaceae</taxon>
        <taxon>PACMAD clade</taxon>
        <taxon>Panicoideae</taxon>
        <taxon>Andropogonodae</taxon>
        <taxon>Andropogoneae</taxon>
        <taxon>Saccharinae</taxon>
        <taxon>Miscanthus</taxon>
    </lineage>
</organism>
<feature type="region of interest" description="Disordered" evidence="1">
    <location>
        <begin position="95"/>
        <end position="130"/>
    </location>
</feature>
<feature type="region of interest" description="Disordered" evidence="1">
    <location>
        <begin position="149"/>
        <end position="168"/>
    </location>
</feature>
<reference evidence="2" key="1">
    <citation type="submission" date="2020-10" db="EMBL/GenBank/DDBJ databases">
        <authorList>
            <person name="Han B."/>
            <person name="Lu T."/>
            <person name="Zhao Q."/>
            <person name="Huang X."/>
            <person name="Zhao Y."/>
        </authorList>
    </citation>
    <scope>NUCLEOTIDE SEQUENCE</scope>
</reference>
<dbReference type="EMBL" id="CAJGYO010000003">
    <property type="protein sequence ID" value="CAD6220820.1"/>
    <property type="molecule type" value="Genomic_DNA"/>
</dbReference>
<comment type="caution">
    <text evidence="2">The sequence shown here is derived from an EMBL/GenBank/DDBJ whole genome shotgun (WGS) entry which is preliminary data.</text>
</comment>
<sequence>MCLVGGTIEDGMGRLHFSCCLVQGRQRTGPSPQRIFTLIRGQPRPSKSRGRTSSHITPLLPYTSRTPGQAAEARWHNAANLSEAGSSSWRIRRGRSAAWPPDQAAAVSSANQRGKHAHGPRPTVQSLGAAGVGRSDLFSQIWTKWKRGDNRLSSSRGSRGGQEPELAGTVTNSSVAGLHTMYPNLSSGCTQRAGRPLQESKRTMRSTPDNSLAVRKEKEGQLEEQIPAPPTGWLSAHSCHAQCQAGEEAFRVWGSFLRWRGSAMRSRQGLDTHLDRRTSLTGTRERMSTIRSS</sequence>
<evidence type="ECO:0000256" key="1">
    <source>
        <dbReference type="SAM" id="MobiDB-lite"/>
    </source>
</evidence>
<protein>
    <submittedName>
        <fullName evidence="2">Uncharacterized protein</fullName>
    </submittedName>
</protein>
<accession>A0A811NB96</accession>
<proteinExistence type="predicted"/>
<feature type="region of interest" description="Disordered" evidence="1">
    <location>
        <begin position="42"/>
        <end position="69"/>
    </location>
</feature>
<name>A0A811NB96_9POAL</name>
<gene>
    <name evidence="2" type="ORF">NCGR_LOCUS14242</name>
</gene>
<evidence type="ECO:0000313" key="2">
    <source>
        <dbReference type="EMBL" id="CAD6220820.1"/>
    </source>
</evidence>
<evidence type="ECO:0000313" key="3">
    <source>
        <dbReference type="Proteomes" id="UP000604825"/>
    </source>
</evidence>